<dbReference type="OrthoDB" id="411785at2759"/>
<reference evidence="4" key="1">
    <citation type="submission" date="2021-05" db="EMBL/GenBank/DDBJ databases">
        <authorList>
            <person name="Stam R."/>
        </authorList>
    </citation>
    <scope>NUCLEOTIDE SEQUENCE</scope>
    <source>
        <strain evidence="4">CS162</strain>
    </source>
</reference>
<comment type="caution">
    <text evidence="4">The sequence shown here is derived from an EMBL/GenBank/DDBJ whole genome shotgun (WGS) entry which is preliminary data.</text>
</comment>
<name>A0A8J2I5X8_9PLEO</name>
<dbReference type="EMBL" id="CAJRGZ010000017">
    <property type="protein sequence ID" value="CAG5156725.1"/>
    <property type="molecule type" value="Genomic_DNA"/>
</dbReference>
<keyword evidence="2" id="KW-0489">Methyltransferase</keyword>
<comment type="similarity">
    <text evidence="1">Belongs to the methyltransferase superfamily.</text>
</comment>
<dbReference type="PANTHER" id="PTHR12176">
    <property type="entry name" value="SAM-DEPENDENT METHYLTRANSFERASE SUPERFAMILY PROTEIN"/>
    <property type="match status" value="1"/>
</dbReference>
<dbReference type="GO" id="GO:0032259">
    <property type="term" value="P:methylation"/>
    <property type="evidence" value="ECO:0007669"/>
    <property type="project" value="UniProtKB-KW"/>
</dbReference>
<evidence type="ECO:0000256" key="3">
    <source>
        <dbReference type="ARBA" id="ARBA00022679"/>
    </source>
</evidence>
<dbReference type="GeneID" id="67016198"/>
<sequence length="361" mass="40585">MAVGGDARCLGSPQTDEMKIFRCPEKARAGAYNYLGIVPSSLSHLSFPQQAAYTNLAHIHTRFKCGFQDRSRHINHVRSVAMPSKQPPSFGSQAYWNDRFASNTDPFEWLEAPNALDPHIADSLKATLTPQPELLHIGCGTSLLSYHLRSHVDNPMQIHNLDYSDVAIEVGKIREQEIYQGPKANVACMRWDAADLLDYKSLMRACKRATYSVIVDKSTSDSIACADDVLVPLPYPLAVRSYDSLDLDSTKSSERVHPLVVMTVNLALMTKPGARWIALSYSNDRFYFLDSSAMDVIPQGVAFPHPGDLWHIVEKREIENVEGHVQNEKRDDAVTHRPKVCNFVYILERTHLPLFVRGEHV</sequence>
<dbReference type="InterPro" id="IPR029063">
    <property type="entry name" value="SAM-dependent_MTases_sf"/>
</dbReference>
<organism evidence="4 5">
    <name type="scientific">Alternaria atra</name>
    <dbReference type="NCBI Taxonomy" id="119953"/>
    <lineage>
        <taxon>Eukaryota</taxon>
        <taxon>Fungi</taxon>
        <taxon>Dikarya</taxon>
        <taxon>Ascomycota</taxon>
        <taxon>Pezizomycotina</taxon>
        <taxon>Dothideomycetes</taxon>
        <taxon>Pleosporomycetidae</taxon>
        <taxon>Pleosporales</taxon>
        <taxon>Pleosporineae</taxon>
        <taxon>Pleosporaceae</taxon>
        <taxon>Alternaria</taxon>
        <taxon>Alternaria sect. Ulocladioides</taxon>
    </lineage>
</organism>
<evidence type="ECO:0000256" key="1">
    <source>
        <dbReference type="ARBA" id="ARBA00008361"/>
    </source>
</evidence>
<keyword evidence="3" id="KW-0808">Transferase</keyword>
<dbReference type="PANTHER" id="PTHR12176:SF84">
    <property type="entry name" value="METHYLTRANSFERASE DOMAIN-CONTAINING PROTEIN"/>
    <property type="match status" value="1"/>
</dbReference>
<protein>
    <recommendedName>
        <fullName evidence="6">Methyltransferase domain-containing protein</fullName>
    </recommendedName>
</protein>
<dbReference type="AlphaFoldDB" id="A0A8J2I5X8"/>
<dbReference type="InterPro" id="IPR051419">
    <property type="entry name" value="Lys/N-term_MeTrsfase_sf"/>
</dbReference>
<dbReference type="RefSeq" id="XP_043168068.1">
    <property type="nucleotide sequence ID" value="XM_043312133.1"/>
</dbReference>
<keyword evidence="5" id="KW-1185">Reference proteome</keyword>
<dbReference type="Gene3D" id="3.40.50.150">
    <property type="entry name" value="Vaccinia Virus protein VP39"/>
    <property type="match status" value="1"/>
</dbReference>
<evidence type="ECO:0000313" key="5">
    <source>
        <dbReference type="Proteomes" id="UP000676310"/>
    </source>
</evidence>
<dbReference type="Proteomes" id="UP000676310">
    <property type="component" value="Unassembled WGS sequence"/>
</dbReference>
<proteinExistence type="inferred from homology"/>
<dbReference type="SUPFAM" id="SSF53335">
    <property type="entry name" value="S-adenosyl-L-methionine-dependent methyltransferases"/>
    <property type="match status" value="1"/>
</dbReference>
<evidence type="ECO:0008006" key="6">
    <source>
        <dbReference type="Google" id="ProtNLM"/>
    </source>
</evidence>
<evidence type="ECO:0000313" key="4">
    <source>
        <dbReference type="EMBL" id="CAG5156725.1"/>
    </source>
</evidence>
<accession>A0A8J2I5X8</accession>
<gene>
    <name evidence="4" type="ORF">ALTATR162_LOCUS4521</name>
</gene>
<dbReference type="GO" id="GO:0008168">
    <property type="term" value="F:methyltransferase activity"/>
    <property type="evidence" value="ECO:0007669"/>
    <property type="project" value="UniProtKB-KW"/>
</dbReference>
<evidence type="ECO:0000256" key="2">
    <source>
        <dbReference type="ARBA" id="ARBA00022603"/>
    </source>
</evidence>